<evidence type="ECO:0000313" key="2">
    <source>
        <dbReference type="EMBL" id="MBC8546454.1"/>
    </source>
</evidence>
<comment type="caution">
    <text evidence="2">The sequence shown here is derived from an EMBL/GenBank/DDBJ whole genome shotgun (WGS) entry which is preliminary data.</text>
</comment>
<name>A0A926I3K5_9FIRM</name>
<dbReference type="EMBL" id="JACRST010000006">
    <property type="protein sequence ID" value="MBC8546454.1"/>
    <property type="molecule type" value="Genomic_DNA"/>
</dbReference>
<dbReference type="RefSeq" id="WP_249282533.1">
    <property type="nucleotide sequence ID" value="NZ_JACRST010000006.1"/>
</dbReference>
<dbReference type="Proteomes" id="UP000653127">
    <property type="component" value="Unassembled WGS sequence"/>
</dbReference>
<dbReference type="AlphaFoldDB" id="A0A926I3K5"/>
<accession>A0A926I3K5</accession>
<sequence length="475" mass="50798">MAQTLAAVFELTDRYTANIKKIIQAQEEYEKKQERIDKATDEFNAKMGEIGTAANKGAGGLNTLIGRMSGLVSVAYLAKKALDGTFAAINTAALQKVQETTFQALLKSDEAGSALYKYVGAYAEVSALGREDVAKGVTSFMTVTRDIDQIERLIKMTERLYAKDPTQGAEGAVFALKEALAGDVLSMRNRYGITGLSGESLRAADAAGKIDQIDAALNQFGATQEVVDRNFNSLLTQANIFSSNLKTEIGEQATPVMNNLAQVMARLNANMEAGKYQPFINLMVNGMRLIGNGIAWVMENADKLIPVLGGVVTGLLAYKAAQQGAALWTMITDIAVKGLTGNWAEAIGILAGVTAAAWGLSAAFSAIDAQIDTTSLDEYKSAAGTAMQSIPVEIANEDPLKVTGEVEIEQENMKYLMDIAGAKFFAQYSTATLAPQYIVQNQTITKDADWMEGYRVLGDMVKESAASMPGGVYDG</sequence>
<organism evidence="2 3">
    <name type="scientific">Ligaoa zhengdingensis</name>
    <dbReference type="NCBI Taxonomy" id="2763658"/>
    <lineage>
        <taxon>Bacteria</taxon>
        <taxon>Bacillati</taxon>
        <taxon>Bacillota</taxon>
        <taxon>Clostridia</taxon>
        <taxon>Eubacteriales</taxon>
        <taxon>Oscillospiraceae</taxon>
        <taxon>Ligaoa</taxon>
    </lineage>
</organism>
<reference evidence="2" key="1">
    <citation type="submission" date="2020-08" db="EMBL/GenBank/DDBJ databases">
        <title>Genome public.</title>
        <authorList>
            <person name="Liu C."/>
            <person name="Sun Q."/>
        </authorList>
    </citation>
    <scope>NUCLEOTIDE SEQUENCE</scope>
    <source>
        <strain evidence="2">NSJ-31</strain>
    </source>
</reference>
<keyword evidence="1" id="KW-0175">Coiled coil</keyword>
<feature type="coiled-coil region" evidence="1">
    <location>
        <begin position="22"/>
        <end position="49"/>
    </location>
</feature>
<gene>
    <name evidence="2" type="ORF">H8711_05840</name>
</gene>
<protein>
    <submittedName>
        <fullName evidence="2">Uncharacterized protein</fullName>
    </submittedName>
</protein>
<evidence type="ECO:0000313" key="3">
    <source>
        <dbReference type="Proteomes" id="UP000653127"/>
    </source>
</evidence>
<keyword evidence="3" id="KW-1185">Reference proteome</keyword>
<proteinExistence type="predicted"/>
<evidence type="ECO:0000256" key="1">
    <source>
        <dbReference type="SAM" id="Coils"/>
    </source>
</evidence>